<reference evidence="1 2" key="1">
    <citation type="journal article" date="2019" name="Int. J. Syst. Evol. Microbiol.">
        <title>The Global Catalogue of Microorganisms (GCM) 10K type strain sequencing project: providing services to taxonomists for standard genome sequencing and annotation.</title>
        <authorList>
            <consortium name="The Broad Institute Genomics Platform"/>
            <consortium name="The Broad Institute Genome Sequencing Center for Infectious Disease"/>
            <person name="Wu L."/>
            <person name="Ma J."/>
        </authorList>
    </citation>
    <scope>NUCLEOTIDE SEQUENCE [LARGE SCALE GENOMIC DNA]</scope>
    <source>
        <strain evidence="1 2">JCM 9383</strain>
    </source>
</reference>
<proteinExistence type="predicted"/>
<gene>
    <name evidence="1" type="ORF">GCM10010470_00300</name>
</gene>
<dbReference type="Proteomes" id="UP001500979">
    <property type="component" value="Unassembled WGS sequence"/>
</dbReference>
<accession>A0ABN3V044</accession>
<keyword evidence="2" id="KW-1185">Reference proteome</keyword>
<name>A0ABN3V044_9PSEU</name>
<organism evidence="1 2">
    <name type="scientific">Saccharopolyspora taberi</name>
    <dbReference type="NCBI Taxonomy" id="60895"/>
    <lineage>
        <taxon>Bacteria</taxon>
        <taxon>Bacillati</taxon>
        <taxon>Actinomycetota</taxon>
        <taxon>Actinomycetes</taxon>
        <taxon>Pseudonocardiales</taxon>
        <taxon>Pseudonocardiaceae</taxon>
        <taxon>Saccharopolyspora</taxon>
    </lineage>
</organism>
<evidence type="ECO:0008006" key="3">
    <source>
        <dbReference type="Google" id="ProtNLM"/>
    </source>
</evidence>
<protein>
    <recommendedName>
        <fullName evidence="3">Minor tail protein</fullName>
    </recommendedName>
</protein>
<comment type="caution">
    <text evidence="1">The sequence shown here is derived from an EMBL/GenBank/DDBJ whole genome shotgun (WGS) entry which is preliminary data.</text>
</comment>
<sequence length="440" mass="44928">MTIPYVPAGGNLESAAQNALIDQSNGYGPLLDAHGNRLDDLESAPPPALDDLTDVTITTPATGQAVIRNASGWVNGLPTPASHTHAQSDITGLSSTLAGKANATHTHAQSDVTGLSTALAGKADTTTTDALDTRIDTLETAPAPALGDLPDVDTTGAISGQVLKYTGTGWAPGTDNTGGGEGGGATTLDELTDVTTTGATTGQVLTYSGGTWSPTTPTPAAHTHAISDVTGLQAALDAKATTSSVTTLSGRVTTLETAATNLVPTTASDTALYGDVISSHQRSDCQWGESVSNGFMTAVATRSTKTFTASEMRFCVTSAAAGGTGTFDVKVYTGSSLAALTERVFRFGVEHVNATGVRHISIGSLAITEGQYVALCLIVTGWTTSPRLSSTPTGTGAQLLIGEQPYSVYQGGQTYPPPASLNMTSGVWTRANQLFWFALA</sequence>
<dbReference type="RefSeq" id="WP_344677221.1">
    <property type="nucleotide sequence ID" value="NZ_BAAAUX010000001.1"/>
</dbReference>
<dbReference type="EMBL" id="BAAAUX010000001">
    <property type="protein sequence ID" value="GAA2772739.1"/>
    <property type="molecule type" value="Genomic_DNA"/>
</dbReference>
<dbReference type="Pfam" id="PF12789">
    <property type="entry name" value="PTR"/>
    <property type="match status" value="2"/>
</dbReference>
<evidence type="ECO:0000313" key="2">
    <source>
        <dbReference type="Proteomes" id="UP001500979"/>
    </source>
</evidence>
<evidence type="ECO:0000313" key="1">
    <source>
        <dbReference type="EMBL" id="GAA2772739.1"/>
    </source>
</evidence>